<dbReference type="GO" id="GO:0009055">
    <property type="term" value="F:electron transfer activity"/>
    <property type="evidence" value="ECO:0007669"/>
    <property type="project" value="InterPro"/>
</dbReference>
<evidence type="ECO:0000313" key="9">
    <source>
        <dbReference type="Proteomes" id="UP000029585"/>
    </source>
</evidence>
<dbReference type="SMART" id="SM00900">
    <property type="entry name" value="FMN_bind"/>
    <property type="match status" value="1"/>
</dbReference>
<feature type="domain" description="FMN-binding" evidence="7">
    <location>
        <begin position="83"/>
        <end position="165"/>
    </location>
</feature>
<evidence type="ECO:0000259" key="7">
    <source>
        <dbReference type="SMART" id="SM00900"/>
    </source>
</evidence>
<evidence type="ECO:0000256" key="5">
    <source>
        <dbReference type="ARBA" id="ARBA00022982"/>
    </source>
</evidence>
<keyword evidence="4" id="KW-0288">FMN</keyword>
<dbReference type="RefSeq" id="WP_009256680.1">
    <property type="nucleotide sequence ID" value="NZ_KN174162.1"/>
</dbReference>
<feature type="signal peptide" evidence="6">
    <location>
        <begin position="1"/>
        <end position="27"/>
    </location>
</feature>
<keyword evidence="6" id="KW-0732">Signal</keyword>
<keyword evidence="2" id="KW-0597">Phosphoprotein</keyword>
<proteinExistence type="predicted"/>
<protein>
    <recommendedName>
        <fullName evidence="7">FMN-binding domain-containing protein</fullName>
    </recommendedName>
</protein>
<dbReference type="HOGENOM" id="CLU_1502045_0_0_9"/>
<evidence type="ECO:0000256" key="6">
    <source>
        <dbReference type="SAM" id="SignalP"/>
    </source>
</evidence>
<dbReference type="Pfam" id="PF04205">
    <property type="entry name" value="FMN_bind"/>
    <property type="match status" value="1"/>
</dbReference>
<organism evidence="8 9">
    <name type="scientific">Flavonifractor plautii 1_3_50AFAA</name>
    <dbReference type="NCBI Taxonomy" id="742738"/>
    <lineage>
        <taxon>Bacteria</taxon>
        <taxon>Bacillati</taxon>
        <taxon>Bacillota</taxon>
        <taxon>Clostridia</taxon>
        <taxon>Eubacteriales</taxon>
        <taxon>Oscillospiraceae</taxon>
        <taxon>Flavonifractor</taxon>
    </lineage>
</organism>
<comment type="caution">
    <text evidence="8">The sequence shown here is derived from an EMBL/GenBank/DDBJ whole genome shotgun (WGS) entry which is preliminary data.</text>
</comment>
<evidence type="ECO:0000313" key="8">
    <source>
        <dbReference type="EMBL" id="KGF56275.1"/>
    </source>
</evidence>
<sequence length="179" mass="17994">MNVKALIKPVAVLAAVFVLLLALSAGLAPTAAENAAAEQARLFDTLLPGGAPFTEEAYNGEDTAIAAVHRGSTGYIVETVTAGYAGDITMLVAVDFDGAVVGAVVREMEETFGLGAEALSDAGFLSQLIWSRGELAVGDNVDALTGATVTSKAVVKAVNSASAFVTGADVSSSATEWGG</sequence>
<dbReference type="eggNOG" id="COG4659">
    <property type="taxonomic scope" value="Bacteria"/>
</dbReference>
<dbReference type="InterPro" id="IPR007329">
    <property type="entry name" value="FMN-bd"/>
</dbReference>
<dbReference type="EMBL" id="ADLO01000045">
    <property type="protein sequence ID" value="KGF56275.1"/>
    <property type="molecule type" value="Genomic_DNA"/>
</dbReference>
<accession>A0A096BB45</accession>
<dbReference type="GO" id="GO:0022900">
    <property type="term" value="P:electron transport chain"/>
    <property type="evidence" value="ECO:0007669"/>
    <property type="project" value="InterPro"/>
</dbReference>
<keyword evidence="9" id="KW-1185">Reference proteome</keyword>
<evidence type="ECO:0000256" key="1">
    <source>
        <dbReference type="ARBA" id="ARBA00022448"/>
    </source>
</evidence>
<evidence type="ECO:0000256" key="4">
    <source>
        <dbReference type="ARBA" id="ARBA00022643"/>
    </source>
</evidence>
<feature type="chain" id="PRO_5038762221" description="FMN-binding domain-containing protein" evidence="6">
    <location>
        <begin position="28"/>
        <end position="179"/>
    </location>
</feature>
<evidence type="ECO:0000256" key="2">
    <source>
        <dbReference type="ARBA" id="ARBA00022553"/>
    </source>
</evidence>
<keyword evidence="5" id="KW-0249">Electron transport</keyword>
<dbReference type="PATRIC" id="fig|742738.3.peg.1234"/>
<dbReference type="PANTHER" id="PTHR36118">
    <property type="entry name" value="ION-TRANSLOCATING OXIDOREDUCTASE COMPLEX SUBUNIT G"/>
    <property type="match status" value="1"/>
</dbReference>
<gene>
    <name evidence="8" type="ORF">HMPREF9460_01190</name>
</gene>
<dbReference type="Proteomes" id="UP000029585">
    <property type="component" value="Unassembled WGS sequence"/>
</dbReference>
<name>A0A096BB45_FLAPL</name>
<reference evidence="8 9" key="1">
    <citation type="submission" date="2011-08" db="EMBL/GenBank/DDBJ databases">
        <title>The Genome Sequence of Clostridium orbiscindens 1_3_50AFAA.</title>
        <authorList>
            <consortium name="The Broad Institute Genome Sequencing Platform"/>
            <person name="Earl A."/>
            <person name="Ward D."/>
            <person name="Feldgarden M."/>
            <person name="Gevers D."/>
            <person name="Daigneault M."/>
            <person name="Strauss J."/>
            <person name="Allen-Vercoe E."/>
            <person name="Young S.K."/>
            <person name="Zeng Q."/>
            <person name="Gargeya S."/>
            <person name="Fitzgerald M."/>
            <person name="Haas B."/>
            <person name="Abouelleil A."/>
            <person name="Alvarado L."/>
            <person name="Arachchi H.M."/>
            <person name="Berlin A."/>
            <person name="Brown A."/>
            <person name="Chapman S.B."/>
            <person name="Chen Z."/>
            <person name="Dunbar C."/>
            <person name="Freedman E."/>
            <person name="Gearin G."/>
            <person name="Gellesch M."/>
            <person name="Goldberg J."/>
            <person name="Griggs A."/>
            <person name="Gujja S."/>
            <person name="Heiman D."/>
            <person name="Howarth C."/>
            <person name="Larson L."/>
            <person name="Lui A."/>
            <person name="MacDonald P.J.P."/>
            <person name="Montmayeur A."/>
            <person name="Murphy C."/>
            <person name="Neiman D."/>
            <person name="Pearson M."/>
            <person name="Priest M."/>
            <person name="Roberts A."/>
            <person name="Saif S."/>
            <person name="Shea T."/>
            <person name="Shenoy N."/>
            <person name="Sisk P."/>
            <person name="Stolte C."/>
            <person name="Sykes S."/>
            <person name="Wortman J."/>
            <person name="Nusbaum C."/>
            <person name="Birren B."/>
        </authorList>
    </citation>
    <scope>NUCLEOTIDE SEQUENCE [LARGE SCALE GENOMIC DNA]</scope>
    <source>
        <strain evidence="8 9">1_3_50AFAA</strain>
    </source>
</reference>
<dbReference type="GO" id="GO:0005886">
    <property type="term" value="C:plasma membrane"/>
    <property type="evidence" value="ECO:0007669"/>
    <property type="project" value="InterPro"/>
</dbReference>
<dbReference type="AlphaFoldDB" id="A0A096BB45"/>
<keyword evidence="1" id="KW-0813">Transport</keyword>
<dbReference type="PANTHER" id="PTHR36118:SF1">
    <property type="entry name" value="ION-TRANSLOCATING OXIDOREDUCTASE COMPLEX SUBUNIT G"/>
    <property type="match status" value="1"/>
</dbReference>
<dbReference type="InterPro" id="IPR010209">
    <property type="entry name" value="Ion_transpt_RnfG/RsxG"/>
</dbReference>
<dbReference type="GO" id="GO:0010181">
    <property type="term" value="F:FMN binding"/>
    <property type="evidence" value="ECO:0007669"/>
    <property type="project" value="InterPro"/>
</dbReference>
<keyword evidence="3" id="KW-0285">Flavoprotein</keyword>
<evidence type="ECO:0000256" key="3">
    <source>
        <dbReference type="ARBA" id="ARBA00022630"/>
    </source>
</evidence>